<gene>
    <name evidence="1" type="ORF">SK128_027850</name>
</gene>
<accession>A0AAN8WKG1</accession>
<organism evidence="1 2">
    <name type="scientific">Halocaridina rubra</name>
    <name type="common">Hawaiian red shrimp</name>
    <dbReference type="NCBI Taxonomy" id="373956"/>
    <lineage>
        <taxon>Eukaryota</taxon>
        <taxon>Metazoa</taxon>
        <taxon>Ecdysozoa</taxon>
        <taxon>Arthropoda</taxon>
        <taxon>Crustacea</taxon>
        <taxon>Multicrustacea</taxon>
        <taxon>Malacostraca</taxon>
        <taxon>Eumalacostraca</taxon>
        <taxon>Eucarida</taxon>
        <taxon>Decapoda</taxon>
        <taxon>Pleocyemata</taxon>
        <taxon>Caridea</taxon>
        <taxon>Atyoidea</taxon>
        <taxon>Atyidae</taxon>
        <taxon>Halocaridina</taxon>
    </lineage>
</organism>
<comment type="caution">
    <text evidence="1">The sequence shown here is derived from an EMBL/GenBank/DDBJ whole genome shotgun (WGS) entry which is preliminary data.</text>
</comment>
<protein>
    <submittedName>
        <fullName evidence="1">Uncharacterized protein</fullName>
    </submittedName>
</protein>
<evidence type="ECO:0000313" key="2">
    <source>
        <dbReference type="Proteomes" id="UP001381693"/>
    </source>
</evidence>
<name>A0AAN8WKG1_HALRR</name>
<dbReference type="EMBL" id="JAXCGZ010023834">
    <property type="protein sequence ID" value="KAK7002169.1"/>
    <property type="molecule type" value="Genomic_DNA"/>
</dbReference>
<sequence length="76" mass="9200">NKKRRSSRRKRRRRRRLRAFNSLNNLAATLFLLLSRSLIGFPWVMGSSRHWESPRPSMEGGYLHFQRFSLAFHGRW</sequence>
<dbReference type="Proteomes" id="UP001381693">
    <property type="component" value="Unassembled WGS sequence"/>
</dbReference>
<dbReference type="AlphaFoldDB" id="A0AAN8WKG1"/>
<evidence type="ECO:0000313" key="1">
    <source>
        <dbReference type="EMBL" id="KAK7002169.1"/>
    </source>
</evidence>
<keyword evidence="2" id="KW-1185">Reference proteome</keyword>
<feature type="non-terminal residue" evidence="1">
    <location>
        <position position="76"/>
    </location>
</feature>
<proteinExistence type="predicted"/>
<reference evidence="1 2" key="1">
    <citation type="submission" date="2023-11" db="EMBL/GenBank/DDBJ databases">
        <title>Halocaridina rubra genome assembly.</title>
        <authorList>
            <person name="Smith C."/>
        </authorList>
    </citation>
    <scope>NUCLEOTIDE SEQUENCE [LARGE SCALE GENOMIC DNA]</scope>
    <source>
        <strain evidence="1">EP-1</strain>
        <tissue evidence="1">Whole</tissue>
    </source>
</reference>
<feature type="non-terminal residue" evidence="1">
    <location>
        <position position="1"/>
    </location>
</feature>